<evidence type="ECO:0000313" key="5">
    <source>
        <dbReference type="EMBL" id="EGY51738.1"/>
    </source>
</evidence>
<protein>
    <submittedName>
        <fullName evidence="5">Dipeptide ABC superfamily ATP binding cassette transporter, binding protein</fullName>
    </submittedName>
</protein>
<dbReference type="InterPro" id="IPR000914">
    <property type="entry name" value="SBP_5_dom"/>
</dbReference>
<dbReference type="PROSITE" id="PS51257">
    <property type="entry name" value="PROKAR_LIPOPROTEIN"/>
    <property type="match status" value="1"/>
</dbReference>
<evidence type="ECO:0000259" key="4">
    <source>
        <dbReference type="Pfam" id="PF00496"/>
    </source>
</evidence>
<dbReference type="Gene3D" id="3.10.105.10">
    <property type="entry name" value="Dipeptide-binding Protein, Domain 3"/>
    <property type="match status" value="1"/>
</dbReference>
<dbReference type="GO" id="GO:0030288">
    <property type="term" value="C:outer membrane-bounded periplasmic space"/>
    <property type="evidence" value="ECO:0007669"/>
    <property type="project" value="TreeGrafter"/>
</dbReference>
<dbReference type="AlphaFoldDB" id="G4CKA2"/>
<dbReference type="SUPFAM" id="SSF53850">
    <property type="entry name" value="Periplasmic binding protein-like II"/>
    <property type="match status" value="1"/>
</dbReference>
<reference evidence="5 6" key="1">
    <citation type="submission" date="2011-05" db="EMBL/GenBank/DDBJ databases">
        <authorList>
            <person name="Muzny D."/>
            <person name="Qin X."/>
            <person name="Deng J."/>
            <person name="Jiang H."/>
            <person name="Liu Y."/>
            <person name="Qu J."/>
            <person name="Song X.-Z."/>
            <person name="Zhang L."/>
            <person name="Thornton R."/>
            <person name="Coyle M."/>
            <person name="Francisco L."/>
            <person name="Jackson L."/>
            <person name="Javaid M."/>
            <person name="Korchina V."/>
            <person name="Kovar C."/>
            <person name="Mata R."/>
            <person name="Mathew T."/>
            <person name="Ngo R."/>
            <person name="Nguyen L."/>
            <person name="Nguyen N."/>
            <person name="Okwuonu G."/>
            <person name="Ongeri F."/>
            <person name="Pham C."/>
            <person name="Simmons D."/>
            <person name="Wilczek-Boney K."/>
            <person name="Hale W."/>
            <person name="Jakkamsetti A."/>
            <person name="Pham P."/>
            <person name="Ruth R."/>
            <person name="San Lucas F."/>
            <person name="Warren J."/>
            <person name="Zhang J."/>
            <person name="Zhao Z."/>
            <person name="Zhou C."/>
            <person name="Zhu D."/>
            <person name="Lee S."/>
            <person name="Bess C."/>
            <person name="Blankenburg K."/>
            <person name="Forbes L."/>
            <person name="Fu Q."/>
            <person name="Gubbala S."/>
            <person name="Hirani K."/>
            <person name="Jayaseelan J.C."/>
            <person name="Lara F."/>
            <person name="Munidasa M."/>
            <person name="Palculict T."/>
            <person name="Patil S."/>
            <person name="Pu L.-L."/>
            <person name="Saada N."/>
            <person name="Tang L."/>
            <person name="Weissenberger G."/>
            <person name="Zhu Y."/>
            <person name="Hemphill L."/>
            <person name="Shang Y."/>
            <person name="Youmans B."/>
            <person name="Ayvaz T."/>
            <person name="Ross M."/>
            <person name="Santibanez J."/>
            <person name="Aqrawi P."/>
            <person name="Gross S."/>
            <person name="Joshi V."/>
            <person name="Fowler G."/>
            <person name="Nazareth L."/>
            <person name="Reid J."/>
            <person name="Worley K."/>
            <person name="Petrosino J."/>
            <person name="Highlander S."/>
            <person name="Gibbs R."/>
        </authorList>
    </citation>
    <scope>NUCLEOTIDE SEQUENCE [LARGE SCALE GENOMIC DNA]</scope>
    <source>
        <strain evidence="5 6">871</strain>
    </source>
</reference>
<name>G4CKA2_9NEIS</name>
<feature type="chain" id="PRO_5003462180" evidence="3">
    <location>
        <begin position="31"/>
        <end position="556"/>
    </location>
</feature>
<dbReference type="FunFam" id="3.10.105.10:FF:000002">
    <property type="entry name" value="Dipeptide ABC transporter, substrate-binding protein"/>
    <property type="match status" value="1"/>
</dbReference>
<dbReference type="InterPro" id="IPR023765">
    <property type="entry name" value="SBP_5_CS"/>
</dbReference>
<keyword evidence="2 3" id="KW-0732">Signal</keyword>
<dbReference type="HOGENOM" id="CLU_017028_7_0_4"/>
<feature type="signal peptide" evidence="3">
    <location>
        <begin position="1"/>
        <end position="30"/>
    </location>
</feature>
<evidence type="ECO:0000256" key="1">
    <source>
        <dbReference type="ARBA" id="ARBA00005695"/>
    </source>
</evidence>
<dbReference type="STRING" id="1032488.HMPREF9371_2042"/>
<organism evidence="5 6">
    <name type="scientific">Neisseria shayeganii 871</name>
    <dbReference type="NCBI Taxonomy" id="1032488"/>
    <lineage>
        <taxon>Bacteria</taxon>
        <taxon>Pseudomonadati</taxon>
        <taxon>Pseudomonadota</taxon>
        <taxon>Betaproteobacteria</taxon>
        <taxon>Neisseriales</taxon>
        <taxon>Neisseriaceae</taxon>
        <taxon>Neisseria</taxon>
    </lineage>
</organism>
<dbReference type="GO" id="GO:1904680">
    <property type="term" value="F:peptide transmembrane transporter activity"/>
    <property type="evidence" value="ECO:0007669"/>
    <property type="project" value="TreeGrafter"/>
</dbReference>
<dbReference type="PANTHER" id="PTHR30290:SF38">
    <property type="entry name" value="D,D-DIPEPTIDE-BINDING PERIPLASMIC PROTEIN DDPA-RELATED"/>
    <property type="match status" value="1"/>
</dbReference>
<dbReference type="Proteomes" id="UP000003019">
    <property type="component" value="Unassembled WGS sequence"/>
</dbReference>
<evidence type="ECO:0000313" key="6">
    <source>
        <dbReference type="Proteomes" id="UP000003019"/>
    </source>
</evidence>
<dbReference type="PROSITE" id="PS01040">
    <property type="entry name" value="SBP_BACTERIAL_5"/>
    <property type="match status" value="1"/>
</dbReference>
<feature type="domain" description="Solute-binding protein family 5" evidence="4">
    <location>
        <begin position="95"/>
        <end position="473"/>
    </location>
</feature>
<evidence type="ECO:0000256" key="2">
    <source>
        <dbReference type="ARBA" id="ARBA00022729"/>
    </source>
</evidence>
<dbReference type="GO" id="GO:0042938">
    <property type="term" value="P:dipeptide transport"/>
    <property type="evidence" value="ECO:0007669"/>
    <property type="project" value="TreeGrafter"/>
</dbReference>
<sequence>MYTMQTKMFKLSALAATVLLGLAACGGEKAAEAPKDGSAPAATQAGGNTTLVYCSEGSPSGFDPAQWTDGTSFDASAYPIYNGLVETVRGGTDAIPALAEKWEVSDDSKTYTFFLRKGVKFHTTEYFTPTREFNADDVVFTFKRLTDPNFEFNKAYPAEFPYAADMGLPDNIESIEKVDDHTVRITLKEVDASFLQNITMPFAYISSAEYADQLAKNGNAADFNNKPVGTGPFKFVSYNKDAQIRYARNAEYWNAGDIHIDNLVFAITKDSAVRAQKVAAGECHVSAYPKTAEIEAARQSGKVTIIDKPGFNLGYVGYNTKHPVLSDLRVRQALDMAINRDAILNAVYQGAGTAATNPMPPTQWSYNDTLQNAPYDPEKAKQLLAEAGVKEGTEIALWAMPVQRPYNPNAKLMAEMIQADWAKVGINAKITSYEWGEYLKRLKQGEADSFLVGWTGDNGDPDNWLGTLLSCKAVGGNNYAQWCNAEFDKLVTEGRTNTDKAVREEKYRQAQVIFKQELPWTTMAHSVVTVFTTPNVKGFEISPFGSMRFDGVKIEQ</sequence>
<comment type="similarity">
    <text evidence="1">Belongs to the bacterial solute-binding protein 5 family.</text>
</comment>
<accession>G4CKA2</accession>
<dbReference type="InterPro" id="IPR030678">
    <property type="entry name" value="Peptide/Ni-bd"/>
</dbReference>
<comment type="caution">
    <text evidence="5">The sequence shown here is derived from an EMBL/GenBank/DDBJ whole genome shotgun (WGS) entry which is preliminary data.</text>
</comment>
<dbReference type="GO" id="GO:0043190">
    <property type="term" value="C:ATP-binding cassette (ABC) transporter complex"/>
    <property type="evidence" value="ECO:0007669"/>
    <property type="project" value="InterPro"/>
</dbReference>
<keyword evidence="6" id="KW-1185">Reference proteome</keyword>
<proteinExistence type="inferred from homology"/>
<evidence type="ECO:0000256" key="3">
    <source>
        <dbReference type="SAM" id="SignalP"/>
    </source>
</evidence>
<dbReference type="CDD" id="cd08493">
    <property type="entry name" value="PBP2_DppA_like"/>
    <property type="match status" value="1"/>
</dbReference>
<dbReference type="InterPro" id="IPR039424">
    <property type="entry name" value="SBP_5"/>
</dbReference>
<gene>
    <name evidence="5" type="primary">dppA</name>
    <name evidence="5" type="ORF">HMPREF9371_2042</name>
</gene>
<dbReference type="PANTHER" id="PTHR30290">
    <property type="entry name" value="PERIPLASMIC BINDING COMPONENT OF ABC TRANSPORTER"/>
    <property type="match status" value="1"/>
</dbReference>
<dbReference type="Gene3D" id="3.90.76.10">
    <property type="entry name" value="Dipeptide-binding Protein, Domain 1"/>
    <property type="match status" value="1"/>
</dbReference>
<dbReference type="EMBL" id="AGAY01000070">
    <property type="protein sequence ID" value="EGY51738.1"/>
    <property type="molecule type" value="Genomic_DNA"/>
</dbReference>
<dbReference type="PIRSF" id="PIRSF002741">
    <property type="entry name" value="MppA"/>
    <property type="match status" value="1"/>
</dbReference>
<dbReference type="Pfam" id="PF00496">
    <property type="entry name" value="SBP_bac_5"/>
    <property type="match status" value="1"/>
</dbReference>
<dbReference type="Gene3D" id="3.40.190.10">
    <property type="entry name" value="Periplasmic binding protein-like II"/>
    <property type="match status" value="1"/>
</dbReference>
<dbReference type="PATRIC" id="fig|1032488.3.peg.1938"/>